<feature type="compositionally biased region" description="Polar residues" evidence="1">
    <location>
        <begin position="159"/>
        <end position="181"/>
    </location>
</feature>
<dbReference type="AlphaFoldDB" id="A0A8K0G5F4"/>
<evidence type="ECO:0000313" key="2">
    <source>
        <dbReference type="EMBL" id="KAF2886576.1"/>
    </source>
</evidence>
<feature type="non-terminal residue" evidence="2">
    <location>
        <position position="207"/>
    </location>
</feature>
<gene>
    <name evidence="2" type="ORF">ILUMI_19597</name>
</gene>
<accession>A0A8K0G5F4</accession>
<feature type="region of interest" description="Disordered" evidence="1">
    <location>
        <begin position="133"/>
        <end position="207"/>
    </location>
</feature>
<comment type="caution">
    <text evidence="2">The sequence shown here is derived from an EMBL/GenBank/DDBJ whole genome shotgun (WGS) entry which is preliminary data.</text>
</comment>
<reference evidence="2" key="1">
    <citation type="submission" date="2019-08" db="EMBL/GenBank/DDBJ databases">
        <title>The genome of the North American firefly Photinus pyralis.</title>
        <authorList>
            <consortium name="Photinus pyralis genome working group"/>
            <person name="Fallon T.R."/>
            <person name="Sander Lower S.E."/>
            <person name="Weng J.-K."/>
        </authorList>
    </citation>
    <scope>NUCLEOTIDE SEQUENCE</scope>
    <source>
        <strain evidence="2">TRF0915ILg1</strain>
        <tissue evidence="2">Whole body</tissue>
    </source>
</reference>
<evidence type="ECO:0000256" key="1">
    <source>
        <dbReference type="SAM" id="MobiDB-lite"/>
    </source>
</evidence>
<protein>
    <submittedName>
        <fullName evidence="2">Uncharacterized protein</fullName>
    </submittedName>
</protein>
<proteinExistence type="predicted"/>
<keyword evidence="3" id="KW-1185">Reference proteome</keyword>
<name>A0A8K0G5F4_IGNLU</name>
<dbReference type="Proteomes" id="UP000801492">
    <property type="component" value="Unassembled WGS sequence"/>
</dbReference>
<organism evidence="2 3">
    <name type="scientific">Ignelater luminosus</name>
    <name type="common">Cucubano</name>
    <name type="synonym">Pyrophorus luminosus</name>
    <dbReference type="NCBI Taxonomy" id="2038154"/>
    <lineage>
        <taxon>Eukaryota</taxon>
        <taxon>Metazoa</taxon>
        <taxon>Ecdysozoa</taxon>
        <taxon>Arthropoda</taxon>
        <taxon>Hexapoda</taxon>
        <taxon>Insecta</taxon>
        <taxon>Pterygota</taxon>
        <taxon>Neoptera</taxon>
        <taxon>Endopterygota</taxon>
        <taxon>Coleoptera</taxon>
        <taxon>Polyphaga</taxon>
        <taxon>Elateriformia</taxon>
        <taxon>Elateroidea</taxon>
        <taxon>Elateridae</taxon>
        <taxon>Agrypninae</taxon>
        <taxon>Pyrophorini</taxon>
        <taxon>Ignelater</taxon>
    </lineage>
</organism>
<evidence type="ECO:0000313" key="3">
    <source>
        <dbReference type="Proteomes" id="UP000801492"/>
    </source>
</evidence>
<sequence length="207" mass="22071">MWDLQQFDKASIAERHRMCQELLAGFDAEAVAHLDPAALSNYKTLQDFYTQYSSTVAGIAASAEVPGPSPSHPTPKPTVPAAAEKIISRRQKQRAKKKAARERTLVAIATRLGITKDAPITAGDVPVGAVAAAPGRSRSASTERNITPPPASPGPTATYSEVLQRPSSAMSCASAISQTPTEDPESDSEEGFTTVDSRSKRRRRDSP</sequence>
<dbReference type="EMBL" id="VTPC01087246">
    <property type="protein sequence ID" value="KAF2886576.1"/>
    <property type="molecule type" value="Genomic_DNA"/>
</dbReference>